<dbReference type="EMBL" id="PFEK01000043">
    <property type="protein sequence ID" value="PJE67487.1"/>
    <property type="molecule type" value="Genomic_DNA"/>
</dbReference>
<reference evidence="4" key="1">
    <citation type="submission" date="2017-09" db="EMBL/GenBank/DDBJ databases">
        <title>Depth-based differentiation of microbial function through sediment-hosted aquifers and enrichment of novel symbionts in the deep terrestrial subsurface.</title>
        <authorList>
            <person name="Probst A.J."/>
            <person name="Ladd B."/>
            <person name="Jarett J.K."/>
            <person name="Geller-Mcgrath D.E."/>
            <person name="Sieber C.M.K."/>
            <person name="Emerson J.B."/>
            <person name="Anantharaman K."/>
            <person name="Thomas B.C."/>
            <person name="Malmstrom R."/>
            <person name="Stieglmeier M."/>
            <person name="Klingl A."/>
            <person name="Woyke T."/>
            <person name="Ryan C.M."/>
            <person name="Banfield J.F."/>
        </authorList>
    </citation>
    <scope>NUCLEOTIDE SEQUENCE [LARGE SCALE GENOMIC DNA]</scope>
</reference>
<proteinExistence type="predicted"/>
<feature type="compositionally biased region" description="Low complexity" evidence="1">
    <location>
        <begin position="220"/>
        <end position="234"/>
    </location>
</feature>
<evidence type="ECO:0000256" key="1">
    <source>
        <dbReference type="SAM" id="MobiDB-lite"/>
    </source>
</evidence>
<evidence type="ECO:0000256" key="2">
    <source>
        <dbReference type="SAM" id="SignalP"/>
    </source>
</evidence>
<dbReference type="AlphaFoldDB" id="A0A2M8L3P1"/>
<protein>
    <submittedName>
        <fullName evidence="3">Uncharacterized protein</fullName>
    </submittedName>
</protein>
<name>A0A2M8L3P1_9BACT</name>
<feature type="chain" id="PRO_5014760393" evidence="2">
    <location>
        <begin position="19"/>
        <end position="244"/>
    </location>
</feature>
<sequence length="244" mass="27081">MFILLLCLSVAWAQNARAQSPTPTGVREEIKEKVQERIEQIQTEFKKRAFWGTLKEITNSTLVLDTPRGERRVKTDEETKFFGAGKKEIKLADLEIGNFIIALGYWQENGTLEGKRITALTQAPKPAVRRYAVYGRVADISEEEKILSIVHPTKSDVTYQVKVESSTIITKKVEGKIKKVTFPEIEIGDRVVAVGTKAEGNETITAKLIHVIPGKATGLEEVTPTPTEKVTPTPTKKPTPTPAE</sequence>
<evidence type="ECO:0000313" key="3">
    <source>
        <dbReference type="EMBL" id="PJE67487.1"/>
    </source>
</evidence>
<dbReference type="Proteomes" id="UP000231474">
    <property type="component" value="Unassembled WGS sequence"/>
</dbReference>
<comment type="caution">
    <text evidence="3">The sequence shown here is derived from an EMBL/GenBank/DDBJ whole genome shotgun (WGS) entry which is preliminary data.</text>
</comment>
<evidence type="ECO:0000313" key="4">
    <source>
        <dbReference type="Proteomes" id="UP000231474"/>
    </source>
</evidence>
<accession>A0A2M8L3P1</accession>
<feature type="compositionally biased region" description="Pro residues" evidence="1">
    <location>
        <begin position="235"/>
        <end position="244"/>
    </location>
</feature>
<keyword evidence="2" id="KW-0732">Signal</keyword>
<organism evidence="3 4">
    <name type="scientific">Candidatus Shapirobacteria bacterium CG10_big_fil_rev_8_21_14_0_10_40_9</name>
    <dbReference type="NCBI Taxonomy" id="1974888"/>
    <lineage>
        <taxon>Bacteria</taxon>
        <taxon>Candidatus Shapironibacteriota</taxon>
    </lineage>
</organism>
<gene>
    <name evidence="3" type="ORF">COU95_02180</name>
</gene>
<feature type="signal peptide" evidence="2">
    <location>
        <begin position="1"/>
        <end position="18"/>
    </location>
</feature>
<feature type="region of interest" description="Disordered" evidence="1">
    <location>
        <begin position="218"/>
        <end position="244"/>
    </location>
</feature>